<feature type="region of interest" description="Disordered" evidence="1">
    <location>
        <begin position="78"/>
        <end position="101"/>
    </location>
</feature>
<proteinExistence type="predicted"/>
<feature type="compositionally biased region" description="Basic and acidic residues" evidence="1">
    <location>
        <begin position="79"/>
        <end position="101"/>
    </location>
</feature>
<accession>A0AAJ6G7G2</accession>
<name>A0AAJ6G7G2_BRAPL</name>
<evidence type="ECO:0000313" key="2">
    <source>
        <dbReference type="EMBL" id="WIH94527.1"/>
    </source>
</evidence>
<dbReference type="EMBL" id="CP098754">
    <property type="protein sequence ID" value="WIH94527.1"/>
    <property type="molecule type" value="Genomic_DNA"/>
</dbReference>
<protein>
    <submittedName>
        <fullName evidence="2">Uncharacterized protein</fullName>
    </submittedName>
</protein>
<dbReference type="RefSeq" id="WP_284602592.1">
    <property type="nucleotide sequence ID" value="NZ_CP098752.1"/>
</dbReference>
<gene>
    <name evidence="2" type="ORF">NEH99_09540</name>
</gene>
<reference evidence="2" key="1">
    <citation type="submission" date="2022-06" db="EMBL/GenBank/DDBJ databases">
        <title>Brachyspira pilosicoli from pigs in Switzerland.</title>
        <authorList>
            <person name="Schmitt S."/>
            <person name="Arnold M."/>
            <person name="Rossano A."/>
            <person name="Perreten V."/>
        </authorList>
    </citation>
    <scope>NUCLEOTIDE SEQUENCE</scope>
    <source>
        <strain evidence="2">MEI4028</strain>
    </source>
</reference>
<evidence type="ECO:0000256" key="1">
    <source>
        <dbReference type="SAM" id="MobiDB-lite"/>
    </source>
</evidence>
<dbReference type="AlphaFoldDB" id="A0AAJ6G7G2"/>
<evidence type="ECO:0000313" key="3">
    <source>
        <dbReference type="Proteomes" id="UP001242021"/>
    </source>
</evidence>
<organism evidence="2 3">
    <name type="scientific">Brachyspira pilosicoli</name>
    <name type="common">Serpulina pilosicoli</name>
    <dbReference type="NCBI Taxonomy" id="52584"/>
    <lineage>
        <taxon>Bacteria</taxon>
        <taxon>Pseudomonadati</taxon>
        <taxon>Spirochaetota</taxon>
        <taxon>Spirochaetia</taxon>
        <taxon>Brachyspirales</taxon>
        <taxon>Brachyspiraceae</taxon>
        <taxon>Brachyspira</taxon>
    </lineage>
</organism>
<dbReference type="Proteomes" id="UP001242021">
    <property type="component" value="Chromosome"/>
</dbReference>
<sequence length="125" mass="14429">MSYTIEVSNATRQNRDLPLRRVDSKGDGYIQNIKIPAYALNHKLTFDSEDEYKKWYKQYEKLLSGAYAIIKIGKSSGHSLEKQNKDIEKETSEKLKKDQLKIENTDKDAGLKVEVEKMSKDGDKK</sequence>